<gene>
    <name evidence="3" type="ORF">BBD40_08985</name>
    <name evidence="2" type="ORF">BBD41_26580</name>
</gene>
<dbReference type="AlphaFoldDB" id="A0A1B2E788"/>
<evidence type="ECO:0000313" key="3">
    <source>
        <dbReference type="EMBL" id="OOC61976.1"/>
    </source>
</evidence>
<evidence type="ECO:0000313" key="2">
    <source>
        <dbReference type="EMBL" id="ANY75854.1"/>
    </source>
</evidence>
<evidence type="ECO:0000313" key="4">
    <source>
        <dbReference type="Proteomes" id="UP000189059"/>
    </source>
</evidence>
<name>A0A1B2E788_9BACL</name>
<feature type="region of interest" description="Disordered" evidence="1">
    <location>
        <begin position="53"/>
        <end position="80"/>
    </location>
</feature>
<dbReference type="EMBL" id="MRVI01000001">
    <property type="protein sequence ID" value="OOC61976.1"/>
    <property type="molecule type" value="Genomic_DNA"/>
</dbReference>
<keyword evidence="4" id="KW-1185">Reference proteome</keyword>
<dbReference type="Proteomes" id="UP000189059">
    <property type="component" value="Unassembled WGS sequence"/>
</dbReference>
<sequence length="80" mass="9323">MENYIEPRTAILQWRVRGFFVLIQQRNRTLLVRVTVSNKGRGLEFVHCLDKSRKGNCPGQKKLPEAEQVPERDLCGQKEL</sequence>
<proteinExistence type="predicted"/>
<evidence type="ECO:0000256" key="1">
    <source>
        <dbReference type="SAM" id="MobiDB-lite"/>
    </source>
</evidence>
<dbReference type="EMBL" id="CP016809">
    <property type="protein sequence ID" value="ANY75854.1"/>
    <property type="molecule type" value="Genomic_DNA"/>
</dbReference>
<feature type="compositionally biased region" description="Basic and acidic residues" evidence="1">
    <location>
        <begin position="62"/>
        <end position="80"/>
    </location>
</feature>
<reference evidence="3 4" key="2">
    <citation type="submission" date="2016-12" db="EMBL/GenBank/DDBJ databases">
        <title>Genome sequencing and description of Paenibacillus sp. nov. from high altitude lake in the Indian Trans- Himalayas.</title>
        <authorList>
            <person name="Kiran S."/>
            <person name="Swarnkar M.K."/>
            <person name="Rana A."/>
            <person name="Tewari R."/>
            <person name="Gulati A."/>
        </authorList>
    </citation>
    <scope>NUCLEOTIDE SEQUENCE [LARGE SCALE GENOMIC DNA]</scope>
    <source>
        <strain evidence="3 4">IHBB 9951</strain>
    </source>
</reference>
<accession>A0A1B2E788</accession>
<reference evidence="2" key="1">
    <citation type="submission" date="2016-08" db="EMBL/GenBank/DDBJ databases">
        <title>Complete Genome Seqeunce of Paenibacillus sp. nov. IHBB 9852 from high altitute lake of Indian trans-Himalayas.</title>
        <authorList>
            <person name="Kiran S."/>
            <person name="Swarnkar M.K."/>
            <person name="Rana A."/>
            <person name="Tewari R."/>
            <person name="Gulati A."/>
        </authorList>
    </citation>
    <scope>NUCLEOTIDE SEQUENCE [LARGE SCALE GENOMIC DNA]</scope>
    <source>
        <strain evidence="2">IHBB 9852</strain>
    </source>
</reference>
<protein>
    <submittedName>
        <fullName evidence="2">Uncharacterized protein</fullName>
    </submittedName>
</protein>
<dbReference type="KEGG" id="pib:BBD41_26580"/>
<organism evidence="2">
    <name type="scientific">Paenibacillus ihbetae</name>
    <dbReference type="NCBI Taxonomy" id="1870820"/>
    <lineage>
        <taxon>Bacteria</taxon>
        <taxon>Bacillati</taxon>
        <taxon>Bacillota</taxon>
        <taxon>Bacilli</taxon>
        <taxon>Bacillales</taxon>
        <taxon>Paenibacillaceae</taxon>
        <taxon>Paenibacillus</taxon>
    </lineage>
</organism>